<comment type="caution">
    <text evidence="2">The sequence shown here is derived from an EMBL/GenBank/DDBJ whole genome shotgun (WGS) entry which is preliminary data.</text>
</comment>
<dbReference type="EMBL" id="BLAD01000040">
    <property type="protein sequence ID" value="GER99459.1"/>
    <property type="molecule type" value="Genomic_DNA"/>
</dbReference>
<keyword evidence="3" id="KW-1185">Reference proteome</keyword>
<dbReference type="Gene3D" id="3.40.50.2000">
    <property type="entry name" value="Glycogen Phosphorylase B"/>
    <property type="match status" value="2"/>
</dbReference>
<proteinExistence type="predicted"/>
<dbReference type="InterPro" id="IPR007235">
    <property type="entry name" value="Glyco_trans_28_C"/>
</dbReference>
<dbReference type="Pfam" id="PF04101">
    <property type="entry name" value="Glyco_tran_28_C"/>
    <property type="match status" value="1"/>
</dbReference>
<name>A0A5M3VU86_9ACTN</name>
<dbReference type="AlphaFoldDB" id="A0A5M3VU86"/>
<dbReference type="RefSeq" id="WP_155335857.1">
    <property type="nucleotide sequence ID" value="NZ_BAAABN010000042.1"/>
</dbReference>
<gene>
    <name evidence="2" type="ORF">Acor_15230</name>
</gene>
<evidence type="ECO:0000259" key="1">
    <source>
        <dbReference type="Pfam" id="PF04101"/>
    </source>
</evidence>
<dbReference type="GO" id="GO:0016758">
    <property type="term" value="F:hexosyltransferase activity"/>
    <property type="evidence" value="ECO:0007669"/>
    <property type="project" value="InterPro"/>
</dbReference>
<organism evidence="2 3">
    <name type="scientific">Acrocarpospora corrugata</name>
    <dbReference type="NCBI Taxonomy" id="35763"/>
    <lineage>
        <taxon>Bacteria</taxon>
        <taxon>Bacillati</taxon>
        <taxon>Actinomycetota</taxon>
        <taxon>Actinomycetes</taxon>
        <taxon>Streptosporangiales</taxon>
        <taxon>Streptosporangiaceae</taxon>
        <taxon>Acrocarpospora</taxon>
    </lineage>
</organism>
<dbReference type="SUPFAM" id="SSF53756">
    <property type="entry name" value="UDP-Glycosyltransferase/glycogen phosphorylase"/>
    <property type="match status" value="1"/>
</dbReference>
<feature type="domain" description="Glycosyl transferase family 28 C-terminal" evidence="1">
    <location>
        <begin position="272"/>
        <end position="328"/>
    </location>
</feature>
<evidence type="ECO:0000313" key="3">
    <source>
        <dbReference type="Proteomes" id="UP000334990"/>
    </source>
</evidence>
<dbReference type="Proteomes" id="UP000334990">
    <property type="component" value="Unassembled WGS sequence"/>
</dbReference>
<protein>
    <recommendedName>
        <fullName evidence="1">Glycosyl transferase family 28 C-terminal domain-containing protein</fullName>
    </recommendedName>
</protein>
<sequence length="381" mass="40842">MIALVPHCGYLSETSRMLDLYRALRRRGAQVRIATHGGTHENQLRVPCDIIEPRMDHERCASFVRNGIGLGPPDQSMYGDDELREHALAEAAYFREHGVTVAVSGFALSTLLSTRLAGIKLVAEHAGSWVPPVLEPRVMEVTGYCAGFNRVAAELGVPGIRSLPELLCGDLTLVTEVPQVLGLPADELGDGFRYTGPLFAHLDLPVPERVSAFLDLPGPVVYVALTSAPPDLIRRIVGQLRTRVLVAATVHDLSDLAGDDVLVEGVLPSHLIMPRVDLAITTGGQGSVQTAMASGTPLIAVPLQPEQQHNVGLLQRLGAAELIDLDQVGPQADKLLASESHRAAARLIKSWYDQVDGPDLAAEAIMEFAGEKYVAPPADPS</sequence>
<dbReference type="OrthoDB" id="3322410at2"/>
<accession>A0A5M3VU86</accession>
<evidence type="ECO:0000313" key="2">
    <source>
        <dbReference type="EMBL" id="GER99459.1"/>
    </source>
</evidence>
<reference evidence="2 3" key="1">
    <citation type="submission" date="2019-10" db="EMBL/GenBank/DDBJ databases">
        <title>Whole genome shotgun sequence of Acrocarpospora corrugata NBRC 13972.</title>
        <authorList>
            <person name="Ichikawa N."/>
            <person name="Kimura A."/>
            <person name="Kitahashi Y."/>
            <person name="Komaki H."/>
            <person name="Oguchi A."/>
        </authorList>
    </citation>
    <scope>NUCLEOTIDE SEQUENCE [LARGE SCALE GENOMIC DNA]</scope>
    <source>
        <strain evidence="2 3">NBRC 13972</strain>
    </source>
</reference>